<reference evidence="3" key="2">
    <citation type="submission" date="2023-04" db="EMBL/GenBank/DDBJ databases">
        <authorList>
            <person name="Bruccoleri R.E."/>
            <person name="Oakeley E.J."/>
            <person name="Faust A.-M."/>
            <person name="Dessus-Babus S."/>
            <person name="Altorfer M."/>
            <person name="Burckhardt D."/>
            <person name="Oertli M."/>
            <person name="Naumann U."/>
            <person name="Petersen F."/>
            <person name="Wong J."/>
        </authorList>
    </citation>
    <scope>NUCLEOTIDE SEQUENCE</scope>
    <source>
        <strain evidence="3">GSM-AAB239-AS_SAM_17_03QT</strain>
        <tissue evidence="3">Leaf</tissue>
    </source>
</reference>
<dbReference type="SUPFAM" id="SSF57667">
    <property type="entry name" value="beta-beta-alpha zinc fingers"/>
    <property type="match status" value="2"/>
</dbReference>
<gene>
    <name evidence="3" type="ORF">M6B38_358945</name>
</gene>
<feature type="domain" description="U1-type" evidence="2">
    <location>
        <begin position="345"/>
        <end position="379"/>
    </location>
</feature>
<dbReference type="PANTHER" id="PTHR47487:SF8">
    <property type="entry name" value="OS08G0270900 PROTEIN"/>
    <property type="match status" value="1"/>
</dbReference>
<dbReference type="EMBL" id="JANAVB010018993">
    <property type="protein sequence ID" value="KAJ6828921.1"/>
    <property type="molecule type" value="Genomic_DNA"/>
</dbReference>
<dbReference type="SMART" id="SM00451">
    <property type="entry name" value="ZnF_U1"/>
    <property type="match status" value="2"/>
</dbReference>
<dbReference type="InterPro" id="IPR013087">
    <property type="entry name" value="Znf_C2H2_type"/>
</dbReference>
<feature type="domain" description="U1-type" evidence="2">
    <location>
        <begin position="255"/>
        <end position="289"/>
    </location>
</feature>
<dbReference type="Pfam" id="PF12874">
    <property type="entry name" value="zf-met"/>
    <property type="match status" value="2"/>
</dbReference>
<protein>
    <recommendedName>
        <fullName evidence="2">U1-type domain-containing protein</fullName>
    </recommendedName>
</protein>
<name>A0AAX6GL25_IRIPA</name>
<dbReference type="AlphaFoldDB" id="A0AAX6GL25"/>
<dbReference type="Proteomes" id="UP001140949">
    <property type="component" value="Unassembled WGS sequence"/>
</dbReference>
<dbReference type="PANTHER" id="PTHR47487">
    <property type="entry name" value="OS06G0651300 PROTEIN-RELATED"/>
    <property type="match status" value="1"/>
</dbReference>
<feature type="compositionally biased region" description="Basic and acidic residues" evidence="1">
    <location>
        <begin position="1"/>
        <end position="15"/>
    </location>
</feature>
<evidence type="ECO:0000313" key="3">
    <source>
        <dbReference type="EMBL" id="KAJ6828921.1"/>
    </source>
</evidence>
<evidence type="ECO:0000313" key="4">
    <source>
        <dbReference type="Proteomes" id="UP001140949"/>
    </source>
</evidence>
<organism evidence="3 4">
    <name type="scientific">Iris pallida</name>
    <name type="common">Sweet iris</name>
    <dbReference type="NCBI Taxonomy" id="29817"/>
    <lineage>
        <taxon>Eukaryota</taxon>
        <taxon>Viridiplantae</taxon>
        <taxon>Streptophyta</taxon>
        <taxon>Embryophyta</taxon>
        <taxon>Tracheophyta</taxon>
        <taxon>Spermatophyta</taxon>
        <taxon>Magnoliopsida</taxon>
        <taxon>Liliopsida</taxon>
        <taxon>Asparagales</taxon>
        <taxon>Iridaceae</taxon>
        <taxon>Iridoideae</taxon>
        <taxon>Irideae</taxon>
        <taxon>Iris</taxon>
    </lineage>
</organism>
<proteinExistence type="predicted"/>
<dbReference type="GO" id="GO:0008270">
    <property type="term" value="F:zinc ion binding"/>
    <property type="evidence" value="ECO:0007669"/>
    <property type="project" value="InterPro"/>
</dbReference>
<dbReference type="InterPro" id="IPR003604">
    <property type="entry name" value="Matrin/U1-like-C_Znf_C2H2"/>
</dbReference>
<keyword evidence="4" id="KW-1185">Reference proteome</keyword>
<evidence type="ECO:0000259" key="2">
    <source>
        <dbReference type="SMART" id="SM00451"/>
    </source>
</evidence>
<comment type="caution">
    <text evidence="3">The sequence shown here is derived from an EMBL/GenBank/DDBJ whole genome shotgun (WGS) entry which is preliminary data.</text>
</comment>
<reference evidence="3" key="1">
    <citation type="journal article" date="2023" name="GigaByte">
        <title>Genome assembly of the bearded iris, Iris pallida Lam.</title>
        <authorList>
            <person name="Bruccoleri R.E."/>
            <person name="Oakeley E.J."/>
            <person name="Faust A.M.E."/>
            <person name="Altorfer M."/>
            <person name="Dessus-Babus S."/>
            <person name="Burckhardt D."/>
            <person name="Oertli M."/>
            <person name="Naumann U."/>
            <person name="Petersen F."/>
            <person name="Wong J."/>
        </authorList>
    </citation>
    <scope>NUCLEOTIDE SEQUENCE</scope>
    <source>
        <strain evidence="3">GSM-AAB239-AS_SAM_17_03QT</strain>
    </source>
</reference>
<dbReference type="Gene3D" id="3.30.160.60">
    <property type="entry name" value="Classic Zinc Finger"/>
    <property type="match status" value="2"/>
</dbReference>
<accession>A0AAX6GL25</accession>
<feature type="region of interest" description="Disordered" evidence="1">
    <location>
        <begin position="1"/>
        <end position="30"/>
    </location>
</feature>
<dbReference type="InterPro" id="IPR036236">
    <property type="entry name" value="Znf_C2H2_sf"/>
</dbReference>
<evidence type="ECO:0000256" key="1">
    <source>
        <dbReference type="SAM" id="MobiDB-lite"/>
    </source>
</evidence>
<dbReference type="GO" id="GO:0003676">
    <property type="term" value="F:nucleic acid binding"/>
    <property type="evidence" value="ECO:0007669"/>
    <property type="project" value="InterPro"/>
</dbReference>
<sequence length="460" mass="51596">MEFRPRSGDEERFRSFEPSPPPPPHTFSGNGYFSFQAMRGTETLSHSLQFLENFLRPKLWTSASSLFVAGFVDRPRNSLEALEMELREERLREEIIARRVAQRRMIEEQARREMEIAVAMGMGGGGGGLLCHTQPMMEPPEEVEFGERRRFSPRLGRRCMPEGPEDIDFRRRVVEFEERSRFGPLHGGRDVEADGRAPRELREVEVGKKLASWSNKPEVKTTTTETIAPTLAGAKRKPVAAISGTSGSKFPRPAQKVWSCALCQVSATSEEGLNEHLQGRKHVAKVAQLSSKKNFTVTALAKDSGTGSGSAWKPNVAAKKNPAAKVTRKVSIKVNEKVHEVVEKGRFLWCWMCRVKCNDQSAMIAHLSGKRHLLEDSNKRTAIYAGTPQNKEVVEDDKKEMVCEDKKERTEEAAQYAVNELKKVFTEEAEQCAGSEDKKGFKNEAEQLGRASADMVVVED</sequence>